<dbReference type="RefSeq" id="WP_217678187.1">
    <property type="nucleotide sequence ID" value="NZ_JAHRVA010000005.1"/>
</dbReference>
<protein>
    <recommendedName>
        <fullName evidence="3">YD repeat-containing protein</fullName>
    </recommendedName>
</protein>
<organism evidence="1 2">
    <name type="scientific">Falsochrobactrum tianjinense</name>
    <dbReference type="NCBI Taxonomy" id="2706015"/>
    <lineage>
        <taxon>Bacteria</taxon>
        <taxon>Pseudomonadati</taxon>
        <taxon>Pseudomonadota</taxon>
        <taxon>Alphaproteobacteria</taxon>
        <taxon>Hyphomicrobiales</taxon>
        <taxon>Brucellaceae</taxon>
        <taxon>Falsochrobactrum</taxon>
    </lineage>
</organism>
<evidence type="ECO:0000313" key="1">
    <source>
        <dbReference type="EMBL" id="MBV2144184.1"/>
    </source>
</evidence>
<dbReference type="Proteomes" id="UP000752297">
    <property type="component" value="Unassembled WGS sequence"/>
</dbReference>
<name>A0A949PPD2_9HYPH</name>
<feature type="non-terminal residue" evidence="1">
    <location>
        <position position="371"/>
    </location>
</feature>
<evidence type="ECO:0000313" key="2">
    <source>
        <dbReference type="Proteomes" id="UP000752297"/>
    </source>
</evidence>
<reference evidence="1 2" key="1">
    <citation type="submission" date="2021-06" db="EMBL/GenBank/DDBJ databases">
        <title>Falsochrobactrum tianjin sp.nov., a new petroleum-degrading bacteria isolated from oily soils.</title>
        <authorList>
            <person name="Chen G."/>
            <person name="Chen H."/>
            <person name="Tian J."/>
            <person name="Qing J."/>
            <person name="Zhong L."/>
            <person name="Ma W."/>
            <person name="Song Y."/>
            <person name="Cui X."/>
            <person name="Yan B."/>
        </authorList>
    </citation>
    <scope>NUCLEOTIDE SEQUENCE [LARGE SCALE GENOMIC DNA]</scope>
    <source>
        <strain evidence="1 2">TDYN1</strain>
    </source>
</reference>
<keyword evidence="2" id="KW-1185">Reference proteome</keyword>
<gene>
    <name evidence="1" type="ORF">KUG47_11835</name>
</gene>
<sequence>MASPYSQASSNFSDSMSGGVDPRTGLYSASLLLAHLKANGTSGPFLPLSLKYDPMSSIDMGFGVGWGLSWSHYSTDDGVLSLSTGDRYSTTMQSGNLALKDQKIVSAKLRQTDGVYHVQNRKGDTHILGRYVSGNLWVPSRILAPNGLGVTLIWNNDGRLKSIVDELAEDGDTPQTLVEIDYSNALKTTVTLWPGTDTQKVITVILPGGTNSAIYFGGLAWIMHYDDSIRSFGKPPLCRIEYPSGAIETVTYTSDEDGHRYPLCAPQAASQTIPYVSEYRKKIVGNDTDRVINYSFSAKNFVGYQSGISEWKANGDNLYEADKNYTYQSFETRYDGNNNKIKTTNEYNKFHLLTRTMRGGSVCLNSFGRFA</sequence>
<dbReference type="AlphaFoldDB" id="A0A949PPD2"/>
<accession>A0A949PPD2</accession>
<dbReference type="EMBL" id="JAHRVA010000005">
    <property type="protein sequence ID" value="MBV2144184.1"/>
    <property type="molecule type" value="Genomic_DNA"/>
</dbReference>
<comment type="caution">
    <text evidence="1">The sequence shown here is derived from an EMBL/GenBank/DDBJ whole genome shotgun (WGS) entry which is preliminary data.</text>
</comment>
<proteinExistence type="predicted"/>
<evidence type="ECO:0008006" key="3">
    <source>
        <dbReference type="Google" id="ProtNLM"/>
    </source>
</evidence>